<keyword evidence="1" id="KW-0812">Transmembrane</keyword>
<sequence>MEHSIGQTKRRGINLNMKKEYMSKRGVHTTIEIERTTKRDQKEFLQDLFSLIAFGLVIWLFLYKKLFSGNVFLNILEIVLIAWVVDTLTHTFYSRVVKKKVEKES</sequence>
<feature type="transmembrane region" description="Helical" evidence="1">
    <location>
        <begin position="44"/>
        <end position="63"/>
    </location>
</feature>
<gene>
    <name evidence="2" type="ORF">SAMN05660453_0098</name>
</gene>
<dbReference type="AlphaFoldDB" id="A0A1I1DTC5"/>
<proteinExistence type="predicted"/>
<reference evidence="2 3" key="1">
    <citation type="submission" date="2016-10" db="EMBL/GenBank/DDBJ databases">
        <authorList>
            <person name="de Groot N.N."/>
        </authorList>
    </citation>
    <scope>NUCLEOTIDE SEQUENCE [LARGE SCALE GENOMIC DNA]</scope>
    <source>
        <strain evidence="2 3">DSM 19113</strain>
    </source>
</reference>
<protein>
    <submittedName>
        <fullName evidence="2">Uncharacterized protein</fullName>
    </submittedName>
</protein>
<keyword evidence="1" id="KW-0472">Membrane</keyword>
<keyword evidence="1" id="KW-1133">Transmembrane helix</keyword>
<accession>A0A1I1DTC5</accession>
<dbReference type="EMBL" id="FOLI01000001">
    <property type="protein sequence ID" value="SFB77672.1"/>
    <property type="molecule type" value="Genomic_DNA"/>
</dbReference>
<organism evidence="2 3">
    <name type="scientific">Fructobacillus durionis</name>
    <dbReference type="NCBI Taxonomy" id="283737"/>
    <lineage>
        <taxon>Bacteria</taxon>
        <taxon>Bacillati</taxon>
        <taxon>Bacillota</taxon>
        <taxon>Bacilli</taxon>
        <taxon>Lactobacillales</taxon>
        <taxon>Lactobacillaceae</taxon>
        <taxon>Fructobacillus</taxon>
    </lineage>
</organism>
<dbReference type="STRING" id="283737.SAMN05660453_0098"/>
<evidence type="ECO:0000313" key="3">
    <source>
        <dbReference type="Proteomes" id="UP000199376"/>
    </source>
</evidence>
<evidence type="ECO:0000313" key="2">
    <source>
        <dbReference type="EMBL" id="SFB77672.1"/>
    </source>
</evidence>
<feature type="transmembrane region" description="Helical" evidence="1">
    <location>
        <begin position="75"/>
        <end position="93"/>
    </location>
</feature>
<evidence type="ECO:0000256" key="1">
    <source>
        <dbReference type="SAM" id="Phobius"/>
    </source>
</evidence>
<dbReference type="Proteomes" id="UP000199376">
    <property type="component" value="Unassembled WGS sequence"/>
</dbReference>
<name>A0A1I1DTC5_9LACO</name>
<keyword evidence="3" id="KW-1185">Reference proteome</keyword>